<dbReference type="GO" id="GO:0008033">
    <property type="term" value="P:tRNA processing"/>
    <property type="evidence" value="ECO:0007669"/>
    <property type="project" value="UniProtKB-UniRule"/>
</dbReference>
<evidence type="ECO:0000256" key="7">
    <source>
        <dbReference type="ARBA" id="ARBA00022694"/>
    </source>
</evidence>
<dbReference type="PROSITE" id="PS00092">
    <property type="entry name" value="N6_MTASE"/>
    <property type="match status" value="1"/>
</dbReference>
<dbReference type="Pfam" id="PF01170">
    <property type="entry name" value="UPF0020"/>
    <property type="match status" value="1"/>
</dbReference>
<evidence type="ECO:0000256" key="5">
    <source>
        <dbReference type="ARBA" id="ARBA00022679"/>
    </source>
</evidence>
<evidence type="ECO:0000259" key="12">
    <source>
        <dbReference type="Pfam" id="PF25904"/>
    </source>
</evidence>
<evidence type="ECO:0000256" key="6">
    <source>
        <dbReference type="ARBA" id="ARBA00022691"/>
    </source>
</evidence>
<comment type="similarity">
    <text evidence="10">Belongs to the class I-like SAM-binding methyltransferase superfamily. TRM11 methyltransferase family.</text>
</comment>
<keyword evidence="2" id="KW-0963">Cytoplasm</keyword>
<evidence type="ECO:0000256" key="10">
    <source>
        <dbReference type="PROSITE-ProRule" id="PRU00959"/>
    </source>
</evidence>
<evidence type="ECO:0000256" key="9">
    <source>
        <dbReference type="ARBA" id="ARBA00066937"/>
    </source>
</evidence>
<evidence type="ECO:0000256" key="8">
    <source>
        <dbReference type="ARBA" id="ARBA00022884"/>
    </source>
</evidence>
<evidence type="ECO:0000256" key="4">
    <source>
        <dbReference type="ARBA" id="ARBA00022603"/>
    </source>
</evidence>
<keyword evidence="8 10" id="KW-0694">RNA-binding</keyword>
<dbReference type="InterPro" id="IPR000241">
    <property type="entry name" value="RlmKL-like_Mtase"/>
</dbReference>
<dbReference type="PRINTS" id="PR00507">
    <property type="entry name" value="N12N6MTFRASE"/>
</dbReference>
<dbReference type="PANTHER" id="PTHR13370:SF3">
    <property type="entry name" value="TRNA (GUANINE(10)-N2)-METHYLTRANSFERASE HOMOLOG"/>
    <property type="match status" value="1"/>
</dbReference>
<dbReference type="InterPro" id="IPR002052">
    <property type="entry name" value="DNA_methylase_N6_adenine_CS"/>
</dbReference>
<dbReference type="AlphaFoldDB" id="A0A5N5QMX2"/>
<dbReference type="SUPFAM" id="SSF53335">
    <property type="entry name" value="S-adenosyl-L-methionine-dependent methyltransferases"/>
    <property type="match status" value="1"/>
</dbReference>
<feature type="domain" description="Ribosomal RNA large subunit methyltransferase K/L-like methyltransferase" evidence="11">
    <location>
        <begin position="193"/>
        <end position="311"/>
    </location>
</feature>
<dbReference type="Gene3D" id="3.40.50.150">
    <property type="entry name" value="Vaccinia Virus protein VP39"/>
    <property type="match status" value="1"/>
</dbReference>
<dbReference type="GO" id="GO:0043527">
    <property type="term" value="C:tRNA methyltransferase complex"/>
    <property type="evidence" value="ECO:0007669"/>
    <property type="project" value="UniProtKB-ARBA"/>
</dbReference>
<evidence type="ECO:0000259" key="11">
    <source>
        <dbReference type="Pfam" id="PF01170"/>
    </source>
</evidence>
<dbReference type="GO" id="GO:0000049">
    <property type="term" value="F:tRNA binding"/>
    <property type="evidence" value="ECO:0007669"/>
    <property type="project" value="UniProtKB-UniRule"/>
</dbReference>
<gene>
    <name evidence="13" type="ORF">CTheo_3992</name>
</gene>
<evidence type="ECO:0000313" key="13">
    <source>
        <dbReference type="EMBL" id="KAB5592597.1"/>
    </source>
</evidence>
<protein>
    <recommendedName>
        <fullName evidence="9">tRNA (guanine(10)-N(2))-methyltransferase</fullName>
        <ecNumber evidence="9">2.1.1.214</ecNumber>
    </recommendedName>
</protein>
<dbReference type="InterPro" id="IPR029063">
    <property type="entry name" value="SAM-dependent_MTases_sf"/>
</dbReference>
<keyword evidence="3 10" id="KW-0820">tRNA-binding</keyword>
<reference evidence="13 14" key="1">
    <citation type="journal article" date="2019" name="Fungal Biol. Biotechnol.">
        <title>Draft genome sequence of fastidious pathogen Ceratobasidium theobromae, which causes vascular-streak dieback in Theobroma cacao.</title>
        <authorList>
            <person name="Ali S.S."/>
            <person name="Asman A."/>
            <person name="Shao J."/>
            <person name="Firmansyah A.P."/>
            <person name="Susilo A.W."/>
            <person name="Rosmana A."/>
            <person name="McMahon P."/>
            <person name="Junaid M."/>
            <person name="Guest D."/>
            <person name="Kheng T.Y."/>
            <person name="Meinhardt L.W."/>
            <person name="Bailey B.A."/>
        </authorList>
    </citation>
    <scope>NUCLEOTIDE SEQUENCE [LARGE SCALE GENOMIC DNA]</scope>
    <source>
        <strain evidence="13 14">CT2</strain>
    </source>
</reference>
<keyword evidence="6 10" id="KW-0949">S-adenosyl-L-methionine</keyword>
<dbReference type="EC" id="2.1.1.214" evidence="9"/>
<dbReference type="PROSITE" id="PS51627">
    <property type="entry name" value="SAM_MT_TRM11"/>
    <property type="match status" value="1"/>
</dbReference>
<proteinExistence type="inferred from homology"/>
<dbReference type="Proteomes" id="UP000383932">
    <property type="component" value="Unassembled WGS sequence"/>
</dbReference>
<dbReference type="OrthoDB" id="296065at2759"/>
<dbReference type="InterPro" id="IPR059073">
    <property type="entry name" value="TRMT11_N"/>
</dbReference>
<accession>A0A5N5QMX2</accession>
<keyword evidence="5 10" id="KW-0808">Transferase</keyword>
<evidence type="ECO:0000313" key="14">
    <source>
        <dbReference type="Proteomes" id="UP000383932"/>
    </source>
</evidence>
<evidence type="ECO:0000256" key="1">
    <source>
        <dbReference type="ARBA" id="ARBA00004496"/>
    </source>
</evidence>
<comment type="caution">
    <text evidence="13">The sequence shown here is derived from an EMBL/GenBank/DDBJ whole genome shotgun (WGS) entry which is preliminary data.</text>
</comment>
<dbReference type="EMBL" id="SSOP01000060">
    <property type="protein sequence ID" value="KAB5592597.1"/>
    <property type="molecule type" value="Genomic_DNA"/>
</dbReference>
<comment type="subcellular location">
    <subcellularLocation>
        <location evidence="1">Cytoplasm</location>
    </subcellularLocation>
</comment>
<keyword evidence="7 10" id="KW-0819">tRNA processing</keyword>
<organism evidence="13 14">
    <name type="scientific">Ceratobasidium theobromae</name>
    <dbReference type="NCBI Taxonomy" id="1582974"/>
    <lineage>
        <taxon>Eukaryota</taxon>
        <taxon>Fungi</taxon>
        <taxon>Dikarya</taxon>
        <taxon>Basidiomycota</taxon>
        <taxon>Agaricomycotina</taxon>
        <taxon>Agaricomycetes</taxon>
        <taxon>Cantharellales</taxon>
        <taxon>Ceratobasidiaceae</taxon>
        <taxon>Ceratobasidium</taxon>
    </lineage>
</organism>
<keyword evidence="4 10" id="KW-0489">Methyltransferase</keyword>
<dbReference type="PIRSF" id="PIRSF017259">
    <property type="entry name" value="tRNA_mtfrase_TRM11"/>
    <property type="match status" value="1"/>
</dbReference>
<evidence type="ECO:0000256" key="2">
    <source>
        <dbReference type="ARBA" id="ARBA00022490"/>
    </source>
</evidence>
<dbReference type="InterPro" id="IPR016691">
    <property type="entry name" value="TRMT11"/>
</dbReference>
<sequence length="462" mass="52510">MPTTYLIHFAVTHAEFRIPELLSVAQCYGFTVTLPPGSEINTSRPFTTVEIEREEDARVLAERCILVKAIYELWAQGTSYDALHANNKQNRARWDTEKYQHARFRINVLAYSHTISRERQRDIMNSFAYMGYQGKIDMKDPEFVMTCIEEYPDSHGWPRHKRQVDGVFIQAVFGRLVAEGVARKLIATFDVKKRAYYGNTSMEAEMSLLMANQTLAAPGKLIYDPFVGTGSMLYTAAHFGALVFGSDIDGRQMRGKETNPGIRRAAAQYNVLGRILDLCTFDITQGPLRRGGLFDAILTDPPYGVRAGAKRLGRKEGQEMRSEPLVLEDVVPRHKTYVPPTKPYELSALASDLVELARYLLVPGGRLVFFLPTVTEDYAPVDVPQCEGMELRANSLQNFGKWGRRLITMEKVTREEYPAPTFGLEQVGDERTPAHKNFRDKYFKRFRKDEDVDVNGENGHRT</sequence>
<name>A0A5N5QMX2_9AGAM</name>
<dbReference type="Pfam" id="PF25904">
    <property type="entry name" value="Tmrp11_N"/>
    <property type="match status" value="1"/>
</dbReference>
<dbReference type="GO" id="GO:0032259">
    <property type="term" value="P:methylation"/>
    <property type="evidence" value="ECO:0007669"/>
    <property type="project" value="UniProtKB-UniRule"/>
</dbReference>
<dbReference type="GO" id="GO:0005737">
    <property type="term" value="C:cytoplasm"/>
    <property type="evidence" value="ECO:0007669"/>
    <property type="project" value="UniProtKB-SubCell"/>
</dbReference>
<dbReference type="PANTHER" id="PTHR13370">
    <property type="entry name" value="RNA METHYLASE-RELATED"/>
    <property type="match status" value="1"/>
</dbReference>
<dbReference type="GO" id="GO:0160102">
    <property type="term" value="F:tRNA (guanine(10)-N2)-methyltransferase activity"/>
    <property type="evidence" value="ECO:0007669"/>
    <property type="project" value="UniProtKB-EC"/>
</dbReference>
<keyword evidence="14" id="KW-1185">Reference proteome</keyword>
<evidence type="ECO:0000256" key="3">
    <source>
        <dbReference type="ARBA" id="ARBA00022555"/>
    </source>
</evidence>
<feature type="domain" description="tRNA (guanine(10)-N(2))-methyltransferase TRMT11 N-terminal" evidence="12">
    <location>
        <begin position="4"/>
        <end position="155"/>
    </location>
</feature>